<dbReference type="AlphaFoldDB" id="A0A3P5YLP1"/>
<proteinExistence type="predicted"/>
<protein>
    <submittedName>
        <fullName evidence="1">Uncharacterized protein</fullName>
    </submittedName>
</protein>
<gene>
    <name evidence="1" type="ORF">BRAA09T39834Z</name>
</gene>
<name>A0A3P5YLP1_BRACM</name>
<dbReference type="EMBL" id="LR031568">
    <property type="protein sequence ID" value="VDC62223.1"/>
    <property type="molecule type" value="Genomic_DNA"/>
</dbReference>
<organism evidence="1">
    <name type="scientific">Brassica campestris</name>
    <name type="common">Field mustard</name>
    <dbReference type="NCBI Taxonomy" id="3711"/>
    <lineage>
        <taxon>Eukaryota</taxon>
        <taxon>Viridiplantae</taxon>
        <taxon>Streptophyta</taxon>
        <taxon>Embryophyta</taxon>
        <taxon>Tracheophyta</taxon>
        <taxon>Spermatophyta</taxon>
        <taxon>Magnoliopsida</taxon>
        <taxon>eudicotyledons</taxon>
        <taxon>Gunneridae</taxon>
        <taxon>Pentapetalae</taxon>
        <taxon>rosids</taxon>
        <taxon>malvids</taxon>
        <taxon>Brassicales</taxon>
        <taxon>Brassicaceae</taxon>
        <taxon>Brassiceae</taxon>
        <taxon>Brassica</taxon>
    </lineage>
</organism>
<reference evidence="1" key="1">
    <citation type="submission" date="2018-11" db="EMBL/GenBank/DDBJ databases">
        <authorList>
            <consortium name="Genoscope - CEA"/>
            <person name="William W."/>
        </authorList>
    </citation>
    <scope>NUCLEOTIDE SEQUENCE</scope>
</reference>
<evidence type="ECO:0000313" key="1">
    <source>
        <dbReference type="EMBL" id="VDC62223.1"/>
    </source>
</evidence>
<accession>A0A3P5YLP1</accession>
<sequence length="48" mass="5748">MCRKRICNLHRQTVIRWMSSVQTETGHAFLELKSLKTRLSYFIILQLP</sequence>